<proteinExistence type="predicted"/>
<organism evidence="1 2">
    <name type="scientific">Rhodonia placenta</name>
    <dbReference type="NCBI Taxonomy" id="104341"/>
    <lineage>
        <taxon>Eukaryota</taxon>
        <taxon>Fungi</taxon>
        <taxon>Dikarya</taxon>
        <taxon>Basidiomycota</taxon>
        <taxon>Agaricomycotina</taxon>
        <taxon>Agaricomycetes</taxon>
        <taxon>Polyporales</taxon>
        <taxon>Adustoporiaceae</taxon>
        <taxon>Rhodonia</taxon>
    </lineage>
</organism>
<dbReference type="Proteomes" id="UP000639403">
    <property type="component" value="Unassembled WGS sequence"/>
</dbReference>
<protein>
    <submittedName>
        <fullName evidence="1">Uncharacterized protein</fullName>
    </submittedName>
</protein>
<name>A0A8H7U2S7_9APHY</name>
<reference evidence="1" key="1">
    <citation type="submission" date="2020-11" db="EMBL/GenBank/DDBJ databases">
        <authorList>
            <person name="Koelle M."/>
            <person name="Horta M.A.C."/>
            <person name="Nowrousian M."/>
            <person name="Ohm R.A."/>
            <person name="Benz P."/>
            <person name="Pilgard A."/>
        </authorList>
    </citation>
    <scope>NUCLEOTIDE SEQUENCE</scope>
    <source>
        <strain evidence="1">FPRL280</strain>
    </source>
</reference>
<accession>A0A8H7U2S7</accession>
<reference evidence="1" key="2">
    <citation type="journal article" name="Front. Microbiol.">
        <title>Degradative Capacity of Two Strains of Rhodonia placenta: From Phenotype to Genotype.</title>
        <authorList>
            <person name="Kolle M."/>
            <person name="Horta M.A.C."/>
            <person name="Nowrousian M."/>
            <person name="Ohm R.A."/>
            <person name="Benz J.P."/>
            <person name="Pilgard A."/>
        </authorList>
    </citation>
    <scope>NUCLEOTIDE SEQUENCE</scope>
    <source>
        <strain evidence="1">FPRL280</strain>
    </source>
</reference>
<evidence type="ECO:0000313" key="2">
    <source>
        <dbReference type="Proteomes" id="UP000639403"/>
    </source>
</evidence>
<gene>
    <name evidence="1" type="ORF">IEO21_04632</name>
</gene>
<comment type="caution">
    <text evidence="1">The sequence shown here is derived from an EMBL/GenBank/DDBJ whole genome shotgun (WGS) entry which is preliminary data.</text>
</comment>
<evidence type="ECO:0000313" key="1">
    <source>
        <dbReference type="EMBL" id="KAF9815269.1"/>
    </source>
</evidence>
<sequence length="13" mass="1550">MHRVTGRLYSMKA</sequence>
<dbReference type="EMBL" id="JADOXO010000072">
    <property type="protein sequence ID" value="KAF9815269.1"/>
    <property type="molecule type" value="Genomic_DNA"/>
</dbReference>